<sequence>MSDRIDGLREVDQDQATAPDEHPRTDCPRGGSRTFVDGQGFTRLHFDGELRRLGSHWARFWAGCDPLSAADEVRARLDAAVAAWDLDGVEVLAGGVVALVCGARRHGEPVVVKVHPRVAGSEALRFEGDALTFWAHTGAVAGLYDRRDDGFTVLLERLMPGRRLEGVGLGVVECLSQMGRLAARLHSAGPPPADWDLPGPAPGPTACAHPVVRAALDRLGDADPRCHEALLHGDLHARNVLLHGTAWRVIDPHGQRGDRHAEVWPLLEASAAFPAQRSGDGRLAWTWVEAYAGAAEMDAERVAAWARLLARAQAYGYDARTQCDEEERAWAASLHRLADALSR</sequence>
<reference evidence="2" key="1">
    <citation type="submission" date="2020-02" db="EMBL/GenBank/DDBJ databases">
        <authorList>
            <person name="Meier V. D."/>
        </authorList>
    </citation>
    <scope>NUCLEOTIDE SEQUENCE</scope>
    <source>
        <strain evidence="2">AVDCRST_MAG76</strain>
    </source>
</reference>
<evidence type="ECO:0000256" key="1">
    <source>
        <dbReference type="SAM" id="MobiDB-lite"/>
    </source>
</evidence>
<dbReference type="InterPro" id="IPR006748">
    <property type="entry name" value="NH2Glyco/OHUrea_AB-resist_kin"/>
</dbReference>
<feature type="region of interest" description="Disordered" evidence="1">
    <location>
        <begin position="1"/>
        <end position="32"/>
    </location>
</feature>
<accession>A0A6J4IAR8</accession>
<protein>
    <recommendedName>
        <fullName evidence="3">Aminoglycoside phosphotransferase domain-containing protein</fullName>
    </recommendedName>
</protein>
<feature type="compositionally biased region" description="Basic and acidic residues" evidence="1">
    <location>
        <begin position="1"/>
        <end position="12"/>
    </location>
</feature>
<gene>
    <name evidence="2" type="ORF">AVDCRST_MAG76-1977</name>
</gene>
<dbReference type="SUPFAM" id="SSF56112">
    <property type="entry name" value="Protein kinase-like (PK-like)"/>
    <property type="match status" value="1"/>
</dbReference>
<evidence type="ECO:0000313" key="2">
    <source>
        <dbReference type="EMBL" id="CAA9244999.1"/>
    </source>
</evidence>
<dbReference type="GO" id="GO:0019748">
    <property type="term" value="P:secondary metabolic process"/>
    <property type="evidence" value="ECO:0007669"/>
    <property type="project" value="InterPro"/>
</dbReference>
<evidence type="ECO:0008006" key="3">
    <source>
        <dbReference type="Google" id="ProtNLM"/>
    </source>
</evidence>
<dbReference type="AlphaFoldDB" id="A0A6J4IAR8"/>
<dbReference type="GO" id="GO:0016773">
    <property type="term" value="F:phosphotransferase activity, alcohol group as acceptor"/>
    <property type="evidence" value="ECO:0007669"/>
    <property type="project" value="InterPro"/>
</dbReference>
<dbReference type="EMBL" id="CADCSZ010000121">
    <property type="protein sequence ID" value="CAA9244999.1"/>
    <property type="molecule type" value="Genomic_DNA"/>
</dbReference>
<dbReference type="Pfam" id="PF04655">
    <property type="entry name" value="APH_6_hur"/>
    <property type="match status" value="2"/>
</dbReference>
<organism evidence="2">
    <name type="scientific">uncultured Acidimicrobiales bacterium</name>
    <dbReference type="NCBI Taxonomy" id="310071"/>
    <lineage>
        <taxon>Bacteria</taxon>
        <taxon>Bacillati</taxon>
        <taxon>Actinomycetota</taxon>
        <taxon>Acidimicrobiia</taxon>
        <taxon>Acidimicrobiales</taxon>
        <taxon>environmental samples</taxon>
    </lineage>
</organism>
<name>A0A6J4IAR8_9ACTN</name>
<proteinExistence type="predicted"/>
<dbReference type="InterPro" id="IPR011009">
    <property type="entry name" value="Kinase-like_dom_sf"/>
</dbReference>